<evidence type="ECO:0000313" key="2">
    <source>
        <dbReference type="Proteomes" id="UP000887421"/>
    </source>
</evidence>
<accession>A0ABY5JD81</accession>
<organism evidence="1 2">
    <name type="scientific">Phytopseudomonas seleniipraecipitans</name>
    <dbReference type="NCBI Taxonomy" id="640205"/>
    <lineage>
        <taxon>Bacteria</taxon>
        <taxon>Pseudomonadati</taxon>
        <taxon>Pseudomonadota</taxon>
        <taxon>Gammaproteobacteria</taxon>
        <taxon>Pseudomonadales</taxon>
        <taxon>Pseudomonadaceae</taxon>
        <taxon>Phytopseudomonas</taxon>
    </lineage>
</organism>
<proteinExistence type="predicted"/>
<reference evidence="1" key="1">
    <citation type="submission" date="2021-05" db="EMBL/GenBank/DDBJ databases">
        <title>Complete genome sequence of Pseudomonas seleniipraecipitans strain D1-6.</title>
        <authorList>
            <person name="Lafi F."/>
            <person name="Eida A."/>
            <person name="Alam I."/>
            <person name="Hert H."/>
            <person name="Saad M."/>
        </authorList>
    </citation>
    <scope>NUCLEOTIDE SEQUENCE</scope>
    <source>
        <strain evidence="1">D1-6</strain>
    </source>
</reference>
<evidence type="ECO:0000313" key="1">
    <source>
        <dbReference type="EMBL" id="UUD64914.1"/>
    </source>
</evidence>
<dbReference type="EMBL" id="CP076114">
    <property type="protein sequence ID" value="UUD64914.1"/>
    <property type="molecule type" value="Genomic_DNA"/>
</dbReference>
<evidence type="ECO:0008006" key="3">
    <source>
        <dbReference type="Google" id="ProtNLM"/>
    </source>
</evidence>
<dbReference type="RefSeq" id="WP_070881907.1">
    <property type="nucleotide sequence ID" value="NZ_CP076114.1"/>
</dbReference>
<keyword evidence="2" id="KW-1185">Reference proteome</keyword>
<name>A0ABY5JD81_9GAMM</name>
<sequence length="109" mass="12592">MPTVAEVRDDVLRQRALYDALADVLAREDWPALAAVDQSIADYLRGAACCDDDPQRLHARLRLKALHGQVRKRCEQECRRLREQLRDYLERAEGRSAYQQSELWQVGAL</sequence>
<protein>
    <recommendedName>
        <fullName evidence="3">Flagellar protein FliT</fullName>
    </recommendedName>
</protein>
<dbReference type="Proteomes" id="UP000887421">
    <property type="component" value="Chromosome"/>
</dbReference>
<gene>
    <name evidence="1" type="ORF">D16iCDA_04265</name>
</gene>